<comment type="caution">
    <text evidence="2">The sequence shown here is derived from an EMBL/GenBank/DDBJ whole genome shotgun (WGS) entry which is preliminary data.</text>
</comment>
<feature type="chain" id="PRO_5035166629" evidence="1">
    <location>
        <begin position="19"/>
        <end position="100"/>
    </location>
</feature>
<dbReference type="AlphaFoldDB" id="A0A8J2QJ76"/>
<name>A0A8J2QJ76_9NEOP</name>
<protein>
    <submittedName>
        <fullName evidence="2">(African queen) hypothetical protein</fullName>
    </submittedName>
</protein>
<gene>
    <name evidence="2" type="ORF">DCHRY22_LOCUS5244</name>
</gene>
<keyword evidence="3" id="KW-1185">Reference proteome</keyword>
<proteinExistence type="predicted"/>
<dbReference type="EMBL" id="CAKASE010000050">
    <property type="protein sequence ID" value="CAG9564229.1"/>
    <property type="molecule type" value="Genomic_DNA"/>
</dbReference>
<keyword evidence="1" id="KW-0732">Signal</keyword>
<organism evidence="2 3">
    <name type="scientific">Danaus chrysippus</name>
    <name type="common">African queen</name>
    <dbReference type="NCBI Taxonomy" id="151541"/>
    <lineage>
        <taxon>Eukaryota</taxon>
        <taxon>Metazoa</taxon>
        <taxon>Ecdysozoa</taxon>
        <taxon>Arthropoda</taxon>
        <taxon>Hexapoda</taxon>
        <taxon>Insecta</taxon>
        <taxon>Pterygota</taxon>
        <taxon>Neoptera</taxon>
        <taxon>Endopterygota</taxon>
        <taxon>Lepidoptera</taxon>
        <taxon>Glossata</taxon>
        <taxon>Ditrysia</taxon>
        <taxon>Papilionoidea</taxon>
        <taxon>Nymphalidae</taxon>
        <taxon>Danainae</taxon>
        <taxon>Danaini</taxon>
        <taxon>Danaina</taxon>
        <taxon>Danaus</taxon>
        <taxon>Anosia</taxon>
    </lineage>
</organism>
<reference evidence="2" key="1">
    <citation type="submission" date="2021-09" db="EMBL/GenBank/DDBJ databases">
        <authorList>
            <person name="Martin H S."/>
        </authorList>
    </citation>
    <scope>NUCLEOTIDE SEQUENCE</scope>
</reference>
<sequence>MLFKLVLGLTLYVSWVFSTDERQAGLIILPPIILGYDDLNDESAAPEVKLHATDDDNNIQNEKTTKIDKKHNCNNNLNGRDVTFVGKILARNKKYPCRTS</sequence>
<evidence type="ECO:0000313" key="3">
    <source>
        <dbReference type="Proteomes" id="UP000789524"/>
    </source>
</evidence>
<evidence type="ECO:0000313" key="2">
    <source>
        <dbReference type="EMBL" id="CAG9564229.1"/>
    </source>
</evidence>
<accession>A0A8J2QJ76</accession>
<feature type="signal peptide" evidence="1">
    <location>
        <begin position="1"/>
        <end position="18"/>
    </location>
</feature>
<dbReference type="Proteomes" id="UP000789524">
    <property type="component" value="Unassembled WGS sequence"/>
</dbReference>
<evidence type="ECO:0000256" key="1">
    <source>
        <dbReference type="SAM" id="SignalP"/>
    </source>
</evidence>